<evidence type="ECO:0000256" key="1">
    <source>
        <dbReference type="ARBA" id="ARBA00022737"/>
    </source>
</evidence>
<dbReference type="Proteomes" id="UP000000707">
    <property type="component" value="Unassembled WGS sequence"/>
</dbReference>
<feature type="compositionally biased region" description="Polar residues" evidence="3">
    <location>
        <begin position="646"/>
        <end position="675"/>
    </location>
</feature>
<dbReference type="STRING" id="590646.G3AXF3"/>
<dbReference type="GO" id="GO:0016020">
    <property type="term" value="C:membrane"/>
    <property type="evidence" value="ECO:0007669"/>
    <property type="project" value="TreeGrafter"/>
</dbReference>
<evidence type="ECO:0000256" key="3">
    <source>
        <dbReference type="SAM" id="MobiDB-lite"/>
    </source>
</evidence>
<dbReference type="InterPro" id="IPR047150">
    <property type="entry name" value="SGT"/>
</dbReference>
<protein>
    <recommendedName>
        <fullName evidence="6">TPR-like protein</fullName>
    </recommendedName>
</protein>
<dbReference type="PANTHER" id="PTHR45831">
    <property type="entry name" value="LD24721P"/>
    <property type="match status" value="1"/>
</dbReference>
<keyword evidence="2" id="KW-0802">TPR repeat</keyword>
<evidence type="ECO:0000313" key="5">
    <source>
        <dbReference type="Proteomes" id="UP000000707"/>
    </source>
</evidence>
<dbReference type="GO" id="GO:0060090">
    <property type="term" value="F:molecular adaptor activity"/>
    <property type="evidence" value="ECO:0007669"/>
    <property type="project" value="TreeGrafter"/>
</dbReference>
<dbReference type="PANTHER" id="PTHR45831:SF2">
    <property type="entry name" value="LD24721P"/>
    <property type="match status" value="1"/>
</dbReference>
<evidence type="ECO:0000256" key="2">
    <source>
        <dbReference type="ARBA" id="ARBA00022803"/>
    </source>
</evidence>
<dbReference type="GeneID" id="18250083"/>
<proteinExistence type="predicted"/>
<organism evidence="5">
    <name type="scientific">Candida tenuis (strain ATCC 10573 / BCRC 21748 / CBS 615 / JCM 9827 / NBRC 10315 / NRRL Y-1498 / VKM Y-70)</name>
    <name type="common">Yeast</name>
    <name type="synonym">Yamadazyma tenuis</name>
    <dbReference type="NCBI Taxonomy" id="590646"/>
    <lineage>
        <taxon>Eukaryota</taxon>
        <taxon>Fungi</taxon>
        <taxon>Dikarya</taxon>
        <taxon>Ascomycota</taxon>
        <taxon>Saccharomycotina</taxon>
        <taxon>Pichiomycetes</taxon>
        <taxon>Debaryomycetaceae</taxon>
        <taxon>Yamadazyma</taxon>
    </lineage>
</organism>
<gene>
    <name evidence="4" type="ORF">CANTEDRAFT_91525</name>
</gene>
<dbReference type="HOGENOM" id="CLU_399002_0_0_1"/>
<evidence type="ECO:0000313" key="4">
    <source>
        <dbReference type="EMBL" id="EGV66363.1"/>
    </source>
</evidence>
<feature type="region of interest" description="Disordered" evidence="3">
    <location>
        <begin position="593"/>
        <end position="615"/>
    </location>
</feature>
<dbReference type="InterPro" id="IPR011990">
    <property type="entry name" value="TPR-like_helical_dom_sf"/>
</dbReference>
<dbReference type="GO" id="GO:0006620">
    <property type="term" value="P:post-translational protein targeting to endoplasmic reticulum membrane"/>
    <property type="evidence" value="ECO:0007669"/>
    <property type="project" value="TreeGrafter"/>
</dbReference>
<name>G3AXF3_CANTC</name>
<feature type="region of interest" description="Disordered" evidence="3">
    <location>
        <begin position="528"/>
        <end position="580"/>
    </location>
</feature>
<feature type="region of interest" description="Disordered" evidence="3">
    <location>
        <begin position="646"/>
        <end position="690"/>
    </location>
</feature>
<feature type="compositionally biased region" description="Polar residues" evidence="3">
    <location>
        <begin position="537"/>
        <end position="555"/>
    </location>
</feature>
<dbReference type="SUPFAM" id="SSF48452">
    <property type="entry name" value="TPR-like"/>
    <property type="match status" value="1"/>
</dbReference>
<dbReference type="eggNOG" id="KOG0548">
    <property type="taxonomic scope" value="Eukaryota"/>
</dbReference>
<accession>G3AXF3</accession>
<sequence length="690" mass="77486">MEFIDPSANSEAYRYAFASAMREHLRILKEQIRLKEALSNGEEDMYSDDESEHMSIQTRDTIYHLDSVIGFVFGDILKYHVRHDVEQSKNWGFPSKALTHTFSNILLGADTKEMEIPPRITTSSLIALASKESTSMEFVAQREKELGSVFYSILRNAFELNYKYLWSKDGNGTEQSTIMLSSFVAAFLSRSVECYPQVFSRREYLADRVNYVVKELENYSQVQTNKVPLESLYEFFGVLLKSHIELLISRGSLLAESSKVVTKLREQGNNLMSNYAYAQAIKVYTDAIHLCSGEATKNLPQIFVNRAIAYIGLTCFPEAIMDLNLALKYDISFVPAWTQLSYAQLYMGNSLMALKCIAMALSCCCGEVLPYNFPKEPSYMIEYRANKKRSTLPQFVEQILKSVELTERRAKQQRLNKQEISDVIQKVKSCISQLADAAPDEDKHYFEYPPRSSEPSTFVDLANRVNSNRPAIYNPEASQTVTTAAAEATTAIAPQNATPRGEPAPPIVDISTAIQGVVGNSFSGLQANMRPGRLYPDSNQSPPAATPRRPTNQRGPWTINGRRVRSIPLDETSEETSLINSLGPSIAEIVREGRRLRRTSEGQPNRDTEQERNRYDNAVRFFTSRASDIPGAEQFVDDFARVDQSSGIGLTSHSEGPNIWNSSTQHTSNTRSDPNPNNPHPGIPESPDLD</sequence>
<dbReference type="KEGG" id="cten:18250083"/>
<evidence type="ECO:0008006" key="6">
    <source>
        <dbReference type="Google" id="ProtNLM"/>
    </source>
</evidence>
<dbReference type="AlphaFoldDB" id="G3AXF3"/>
<dbReference type="OrthoDB" id="433738at2759"/>
<dbReference type="GO" id="GO:0072380">
    <property type="term" value="C:TRC complex"/>
    <property type="evidence" value="ECO:0007669"/>
    <property type="project" value="TreeGrafter"/>
</dbReference>
<dbReference type="Gene3D" id="1.25.40.10">
    <property type="entry name" value="Tetratricopeptide repeat domain"/>
    <property type="match status" value="1"/>
</dbReference>
<keyword evidence="5" id="KW-1185">Reference proteome</keyword>
<dbReference type="EMBL" id="GL996510">
    <property type="protein sequence ID" value="EGV66363.1"/>
    <property type="molecule type" value="Genomic_DNA"/>
</dbReference>
<reference evidence="4 5" key="1">
    <citation type="journal article" date="2011" name="Proc. Natl. Acad. Sci. U.S.A.">
        <title>Comparative genomics of xylose-fermenting fungi for enhanced biofuel production.</title>
        <authorList>
            <person name="Wohlbach D.J."/>
            <person name="Kuo A."/>
            <person name="Sato T.K."/>
            <person name="Potts K.M."/>
            <person name="Salamov A.A."/>
            <person name="LaButti K.M."/>
            <person name="Sun H."/>
            <person name="Clum A."/>
            <person name="Pangilinan J.L."/>
            <person name="Lindquist E.A."/>
            <person name="Lucas S."/>
            <person name="Lapidus A."/>
            <person name="Jin M."/>
            <person name="Gunawan C."/>
            <person name="Balan V."/>
            <person name="Dale B.E."/>
            <person name="Jeffries T.W."/>
            <person name="Zinkel R."/>
            <person name="Barry K.W."/>
            <person name="Grigoriev I.V."/>
            <person name="Gasch A.P."/>
        </authorList>
    </citation>
    <scope>NUCLEOTIDE SEQUENCE [LARGE SCALE GENOMIC DNA]</scope>
    <source>
        <strain evidence="5">ATCC 10573 / BCRC 21748 / CBS 615 / JCM 9827 / NBRC 10315 / NRRL Y-1498 / VKM Y-70</strain>
    </source>
</reference>
<keyword evidence="1" id="KW-0677">Repeat</keyword>
<dbReference type="RefSeq" id="XP_006683621.1">
    <property type="nucleotide sequence ID" value="XM_006683558.1"/>
</dbReference>